<dbReference type="Proteomes" id="UP000228528">
    <property type="component" value="Unassembled WGS sequence"/>
</dbReference>
<feature type="transmembrane region" description="Helical" evidence="1">
    <location>
        <begin position="90"/>
        <end position="109"/>
    </location>
</feature>
<feature type="transmembrane region" description="Helical" evidence="1">
    <location>
        <begin position="12"/>
        <end position="33"/>
    </location>
</feature>
<keyword evidence="1" id="KW-0812">Transmembrane</keyword>
<evidence type="ECO:0000313" key="3">
    <source>
        <dbReference type="Proteomes" id="UP000228528"/>
    </source>
</evidence>
<reference evidence="3" key="1">
    <citation type="submission" date="2017-09" db="EMBL/GenBank/DDBJ databases">
        <title>Depth-based differentiation of microbial function through sediment-hosted aquifers and enrichment of novel symbionts in the deep terrestrial subsurface.</title>
        <authorList>
            <person name="Probst A.J."/>
            <person name="Ladd B."/>
            <person name="Jarett J.K."/>
            <person name="Geller-Mcgrath D.E."/>
            <person name="Sieber C.M.K."/>
            <person name="Emerson J.B."/>
            <person name="Anantharaman K."/>
            <person name="Thomas B.C."/>
            <person name="Malmstrom R."/>
            <person name="Stieglmeier M."/>
            <person name="Klingl A."/>
            <person name="Woyke T."/>
            <person name="Ryan C.M."/>
            <person name="Banfield J.F."/>
        </authorList>
    </citation>
    <scope>NUCLEOTIDE SEQUENCE [LARGE SCALE GENOMIC DNA]</scope>
</reference>
<comment type="caution">
    <text evidence="2">The sequence shown here is derived from an EMBL/GenBank/DDBJ whole genome shotgun (WGS) entry which is preliminary data.</text>
</comment>
<feature type="transmembrane region" description="Helical" evidence="1">
    <location>
        <begin position="45"/>
        <end position="69"/>
    </location>
</feature>
<keyword evidence="1" id="KW-0472">Membrane</keyword>
<dbReference type="EMBL" id="PFBW01000128">
    <property type="protein sequence ID" value="PIR77356.1"/>
    <property type="molecule type" value="Genomic_DNA"/>
</dbReference>
<keyword evidence="1" id="KW-1133">Transmembrane helix</keyword>
<gene>
    <name evidence="2" type="ORF">COU30_02880</name>
</gene>
<protein>
    <submittedName>
        <fullName evidence="2">Uncharacterized protein</fullName>
    </submittedName>
</protein>
<organism evidence="2 3">
    <name type="scientific">Candidatus Magasanikbacteria bacterium CG10_big_fil_rev_8_21_14_0_10_38_6</name>
    <dbReference type="NCBI Taxonomy" id="1974647"/>
    <lineage>
        <taxon>Bacteria</taxon>
        <taxon>Candidatus Magasanikiibacteriota</taxon>
    </lineage>
</organism>
<dbReference type="AlphaFoldDB" id="A0A2M6P0W4"/>
<evidence type="ECO:0000256" key="1">
    <source>
        <dbReference type="SAM" id="Phobius"/>
    </source>
</evidence>
<proteinExistence type="predicted"/>
<sequence length="110" mass="12675">MGLSRDYRRPFWRGLLHALLVVAYCVFISLVYLSIDQLYAGEIEYIVQIVFGLFASVVSIAICAYLIFYEPIKKLLKHHFRAASVMMMSTLGWLLIFVLIFLMGLVYTVT</sequence>
<name>A0A2M6P0W4_9BACT</name>
<evidence type="ECO:0000313" key="2">
    <source>
        <dbReference type="EMBL" id="PIR77356.1"/>
    </source>
</evidence>
<accession>A0A2M6P0W4</accession>